<feature type="binding site" evidence="16">
    <location>
        <begin position="8"/>
        <end position="15"/>
    </location>
    <ligand>
        <name>ATP</name>
        <dbReference type="ChEBI" id="CHEBI:30616"/>
    </ligand>
</feature>
<evidence type="ECO:0000256" key="3">
    <source>
        <dbReference type="ARBA" id="ARBA00004496"/>
    </source>
</evidence>
<keyword evidence="10 16" id="KW-0418">Kinase</keyword>
<evidence type="ECO:0000256" key="4">
    <source>
        <dbReference type="ARBA" id="ARBA00005225"/>
    </source>
</evidence>
<keyword evidence="18" id="KW-1185">Reference proteome</keyword>
<dbReference type="PANTHER" id="PTHR34265:SF1">
    <property type="entry name" value="TYPE III PANTOTHENATE KINASE"/>
    <property type="match status" value="1"/>
</dbReference>
<comment type="subcellular location">
    <subcellularLocation>
        <location evidence="3 16">Cytoplasm</location>
    </subcellularLocation>
</comment>
<dbReference type="EC" id="2.7.1.33" evidence="6 16"/>
<dbReference type="GO" id="GO:0015937">
    <property type="term" value="P:coenzyme A biosynthetic process"/>
    <property type="evidence" value="ECO:0007669"/>
    <property type="project" value="UniProtKB-UniRule"/>
</dbReference>
<dbReference type="GO" id="GO:0046872">
    <property type="term" value="F:metal ion binding"/>
    <property type="evidence" value="ECO:0007669"/>
    <property type="project" value="UniProtKB-KW"/>
</dbReference>
<evidence type="ECO:0000313" key="17">
    <source>
        <dbReference type="EMBL" id="PWB01940.1"/>
    </source>
</evidence>
<accession>A0A2V1IQ48</accession>
<keyword evidence="16" id="KW-0479">Metal-binding</keyword>
<keyword evidence="8 16" id="KW-0808">Transferase</keyword>
<feature type="binding site" evidence="16">
    <location>
        <position position="118"/>
    </location>
    <ligand>
        <name>K(+)</name>
        <dbReference type="ChEBI" id="CHEBI:29103"/>
    </ligand>
</feature>
<dbReference type="InterPro" id="IPR004619">
    <property type="entry name" value="Type_III_PanK"/>
</dbReference>
<dbReference type="Gene3D" id="3.30.420.40">
    <property type="match status" value="2"/>
</dbReference>
<keyword evidence="7 16" id="KW-0963">Cytoplasm</keyword>
<dbReference type="InterPro" id="IPR043129">
    <property type="entry name" value="ATPase_NBD"/>
</dbReference>
<keyword evidence="12 16" id="KW-0630">Potassium</keyword>
<evidence type="ECO:0000256" key="8">
    <source>
        <dbReference type="ARBA" id="ARBA00022679"/>
    </source>
</evidence>
<evidence type="ECO:0000256" key="15">
    <source>
        <dbReference type="ARBA" id="ARBA00040883"/>
    </source>
</evidence>
<protein>
    <recommendedName>
        <fullName evidence="15 16">Type III pantothenate kinase</fullName>
        <ecNumber evidence="6 16">2.7.1.33</ecNumber>
    </recommendedName>
    <alternativeName>
        <fullName evidence="16">PanK-III</fullName>
    </alternativeName>
    <alternativeName>
        <fullName evidence="16">Pantothenic acid kinase</fullName>
    </alternativeName>
</protein>
<evidence type="ECO:0000256" key="14">
    <source>
        <dbReference type="ARBA" id="ARBA00038036"/>
    </source>
</evidence>
<dbReference type="CDD" id="cd24015">
    <property type="entry name" value="ASKHA_NBD_PanK-III"/>
    <property type="match status" value="1"/>
</dbReference>
<dbReference type="EMBL" id="PUEC01000017">
    <property type="protein sequence ID" value="PWB01940.1"/>
    <property type="molecule type" value="Genomic_DNA"/>
</dbReference>
<feature type="binding site" evidence="16">
    <location>
        <position position="178"/>
    </location>
    <ligand>
        <name>substrate</name>
    </ligand>
</feature>
<comment type="subunit">
    <text evidence="5 16">Homodimer.</text>
</comment>
<evidence type="ECO:0000256" key="7">
    <source>
        <dbReference type="ARBA" id="ARBA00022490"/>
    </source>
</evidence>
<dbReference type="GO" id="GO:0005524">
    <property type="term" value="F:ATP binding"/>
    <property type="evidence" value="ECO:0007669"/>
    <property type="project" value="UniProtKB-UniRule"/>
</dbReference>
<dbReference type="RefSeq" id="WP_107032491.1">
    <property type="nucleotide sequence ID" value="NZ_CAJSYL010000001.1"/>
</dbReference>
<dbReference type="UniPathway" id="UPA00241">
    <property type="reaction ID" value="UER00352"/>
</dbReference>
<dbReference type="Pfam" id="PF03309">
    <property type="entry name" value="Pan_kinase"/>
    <property type="match status" value="1"/>
</dbReference>
<feature type="binding site" evidence="16">
    <location>
        <position position="121"/>
    </location>
    <ligand>
        <name>ATP</name>
        <dbReference type="ChEBI" id="CHEBI:30616"/>
    </ligand>
</feature>
<evidence type="ECO:0000256" key="6">
    <source>
        <dbReference type="ARBA" id="ARBA00012102"/>
    </source>
</evidence>
<evidence type="ECO:0000256" key="11">
    <source>
        <dbReference type="ARBA" id="ARBA00022840"/>
    </source>
</evidence>
<dbReference type="PANTHER" id="PTHR34265">
    <property type="entry name" value="TYPE III PANTOTHENATE KINASE"/>
    <property type="match status" value="1"/>
</dbReference>
<keyword evidence="9 16" id="KW-0547">Nucleotide-binding</keyword>
<name>A0A2V1IQ48_9BACT</name>
<evidence type="ECO:0000256" key="13">
    <source>
        <dbReference type="ARBA" id="ARBA00022993"/>
    </source>
</evidence>
<feature type="active site" description="Proton acceptor" evidence="16">
    <location>
        <position position="97"/>
    </location>
</feature>
<comment type="similarity">
    <text evidence="14 16">Belongs to the type III pantothenate kinase family.</text>
</comment>
<dbReference type="HAMAP" id="MF_01274">
    <property type="entry name" value="Pantothen_kinase_3"/>
    <property type="match status" value="1"/>
</dbReference>
<evidence type="ECO:0000256" key="5">
    <source>
        <dbReference type="ARBA" id="ARBA00011738"/>
    </source>
</evidence>
<dbReference type="AlphaFoldDB" id="A0A2V1IQ48"/>
<comment type="pathway">
    <text evidence="4 16">Cofactor biosynthesis; coenzyme A biosynthesis; CoA from (R)-pantothenate: step 1/5.</text>
</comment>
<comment type="cofactor">
    <cofactor evidence="16">
        <name>NH4(+)</name>
        <dbReference type="ChEBI" id="CHEBI:28938"/>
    </cofactor>
    <cofactor evidence="16">
        <name>K(+)</name>
        <dbReference type="ChEBI" id="CHEBI:29103"/>
    </cofactor>
    <text evidence="16">A monovalent cation. Ammonium or potassium.</text>
</comment>
<dbReference type="GO" id="GO:0004594">
    <property type="term" value="F:pantothenate kinase activity"/>
    <property type="evidence" value="ECO:0007669"/>
    <property type="project" value="UniProtKB-UniRule"/>
</dbReference>
<feature type="binding site" evidence="16">
    <location>
        <position position="88"/>
    </location>
    <ligand>
        <name>substrate</name>
    </ligand>
</feature>
<evidence type="ECO:0000256" key="12">
    <source>
        <dbReference type="ARBA" id="ARBA00022958"/>
    </source>
</evidence>
<dbReference type="GeneID" id="82526353"/>
<dbReference type="Proteomes" id="UP000244905">
    <property type="component" value="Unassembled WGS sequence"/>
</dbReference>
<evidence type="ECO:0000256" key="16">
    <source>
        <dbReference type="HAMAP-Rule" id="MF_01274"/>
    </source>
</evidence>
<evidence type="ECO:0000256" key="2">
    <source>
        <dbReference type="ARBA" id="ARBA00001958"/>
    </source>
</evidence>
<comment type="caution">
    <text evidence="17">The sequence shown here is derived from an EMBL/GenBank/DDBJ whole genome shotgun (WGS) entry which is preliminary data.</text>
</comment>
<comment type="function">
    <text evidence="16">Catalyzes the phosphorylation of pantothenate (Pan), the first step in CoA biosynthesis.</text>
</comment>
<gene>
    <name evidence="16" type="primary">coaX</name>
    <name evidence="17" type="ORF">C5O23_08340</name>
</gene>
<evidence type="ECO:0000256" key="10">
    <source>
        <dbReference type="ARBA" id="ARBA00022777"/>
    </source>
</evidence>
<proteinExistence type="inferred from homology"/>
<dbReference type="GO" id="GO:0005737">
    <property type="term" value="C:cytoplasm"/>
    <property type="evidence" value="ECO:0007669"/>
    <property type="project" value="UniProtKB-SubCell"/>
</dbReference>
<sequence length="245" mass="26756">MSQYLTIDQGNTEAKISLWEDKELVDTVIDTRLTPSSVEEFVGGRRLKGAIYCSVVQNNGPVINKLSHLARCVYRLSPSTPLPIKLDYATPQTLGVDRIASAVGAWSDFPGRDILVVDAGTAVTYDYVDSTGTYRGGNIAPGINMEFKALNQFTARLPLVPFPEHMPELRDKVIGRDTVEAITLGAVYSVVASIGYYRSRLPKDTVIVLGGGCGHHLASLCDFDVLPDEHLASKGLNRILLYNEN</sequence>
<comment type="catalytic activity">
    <reaction evidence="1 16">
        <text>(R)-pantothenate + ATP = (R)-4'-phosphopantothenate + ADP + H(+)</text>
        <dbReference type="Rhea" id="RHEA:16373"/>
        <dbReference type="ChEBI" id="CHEBI:10986"/>
        <dbReference type="ChEBI" id="CHEBI:15378"/>
        <dbReference type="ChEBI" id="CHEBI:29032"/>
        <dbReference type="ChEBI" id="CHEBI:30616"/>
        <dbReference type="ChEBI" id="CHEBI:456216"/>
        <dbReference type="EC" id="2.7.1.33"/>
    </reaction>
</comment>
<evidence type="ECO:0000256" key="1">
    <source>
        <dbReference type="ARBA" id="ARBA00001206"/>
    </source>
</evidence>
<feature type="binding site" evidence="16">
    <location>
        <begin position="95"/>
        <end position="98"/>
    </location>
    <ligand>
        <name>substrate</name>
    </ligand>
</feature>
<comment type="cofactor">
    <cofactor evidence="2">
        <name>K(+)</name>
        <dbReference type="ChEBI" id="CHEBI:29103"/>
    </cofactor>
</comment>
<evidence type="ECO:0000256" key="9">
    <source>
        <dbReference type="ARBA" id="ARBA00022741"/>
    </source>
</evidence>
<evidence type="ECO:0000313" key="18">
    <source>
        <dbReference type="Proteomes" id="UP000244905"/>
    </source>
</evidence>
<dbReference type="SUPFAM" id="SSF53067">
    <property type="entry name" value="Actin-like ATPase domain"/>
    <property type="match status" value="2"/>
</dbReference>
<keyword evidence="13 16" id="KW-0173">Coenzyme A biosynthesis</keyword>
<keyword evidence="11 16" id="KW-0067">ATP-binding</keyword>
<dbReference type="NCBIfam" id="TIGR00671">
    <property type="entry name" value="baf"/>
    <property type="match status" value="1"/>
</dbReference>
<organism evidence="17 18">
    <name type="scientific">Duncaniella muris</name>
    <dbReference type="NCBI Taxonomy" id="2094150"/>
    <lineage>
        <taxon>Bacteria</taxon>
        <taxon>Pseudomonadati</taxon>
        <taxon>Bacteroidota</taxon>
        <taxon>Bacteroidia</taxon>
        <taxon>Bacteroidales</taxon>
        <taxon>Muribaculaceae</taxon>
        <taxon>Duncaniella</taxon>
    </lineage>
</organism>
<reference evidence="18" key="1">
    <citation type="submission" date="2018-02" db="EMBL/GenBank/DDBJ databases">
        <authorList>
            <person name="Clavel T."/>
            <person name="Strowig T."/>
        </authorList>
    </citation>
    <scope>NUCLEOTIDE SEQUENCE [LARGE SCALE GENOMIC DNA]</scope>
    <source>
        <strain evidence="18">DSM 103720</strain>
    </source>
</reference>